<keyword evidence="10" id="KW-1185">Reference proteome</keyword>
<organism evidence="9 10">
    <name type="scientific">Chitinophaga ginsengisegetis</name>
    <dbReference type="NCBI Taxonomy" id="393003"/>
    <lineage>
        <taxon>Bacteria</taxon>
        <taxon>Pseudomonadati</taxon>
        <taxon>Bacteroidota</taxon>
        <taxon>Chitinophagia</taxon>
        <taxon>Chitinophagales</taxon>
        <taxon>Chitinophagaceae</taxon>
        <taxon>Chitinophaga</taxon>
    </lineage>
</organism>
<dbReference type="InterPro" id="IPR012944">
    <property type="entry name" value="SusD_RagB_dom"/>
</dbReference>
<evidence type="ECO:0000259" key="8">
    <source>
        <dbReference type="Pfam" id="PF14322"/>
    </source>
</evidence>
<keyword evidence="5" id="KW-0998">Cell outer membrane</keyword>
<evidence type="ECO:0000256" key="1">
    <source>
        <dbReference type="ARBA" id="ARBA00004442"/>
    </source>
</evidence>
<dbReference type="InterPro" id="IPR011990">
    <property type="entry name" value="TPR-like_helical_dom_sf"/>
</dbReference>
<comment type="similarity">
    <text evidence="2">Belongs to the SusD family.</text>
</comment>
<feature type="domain" description="SusD-like N-terminal" evidence="8">
    <location>
        <begin position="26"/>
        <end position="224"/>
    </location>
</feature>
<dbReference type="InterPro" id="IPR033985">
    <property type="entry name" value="SusD-like_N"/>
</dbReference>
<evidence type="ECO:0000256" key="2">
    <source>
        <dbReference type="ARBA" id="ARBA00006275"/>
    </source>
</evidence>
<evidence type="ECO:0000313" key="9">
    <source>
        <dbReference type="EMBL" id="SKD06743.1"/>
    </source>
</evidence>
<dbReference type="AlphaFoldDB" id="A0A1T5P2F9"/>
<dbReference type="Pfam" id="PF14322">
    <property type="entry name" value="SusD-like_3"/>
    <property type="match status" value="1"/>
</dbReference>
<feature type="chain" id="PRO_5012888552" evidence="6">
    <location>
        <begin position="25"/>
        <end position="485"/>
    </location>
</feature>
<dbReference type="EMBL" id="FUZZ01000002">
    <property type="protein sequence ID" value="SKD06743.1"/>
    <property type="molecule type" value="Genomic_DNA"/>
</dbReference>
<evidence type="ECO:0000256" key="5">
    <source>
        <dbReference type="ARBA" id="ARBA00023237"/>
    </source>
</evidence>
<evidence type="ECO:0000256" key="6">
    <source>
        <dbReference type="SAM" id="SignalP"/>
    </source>
</evidence>
<dbReference type="Gene3D" id="1.25.40.390">
    <property type="match status" value="1"/>
</dbReference>
<evidence type="ECO:0000313" key="10">
    <source>
        <dbReference type="Proteomes" id="UP000190166"/>
    </source>
</evidence>
<feature type="signal peptide" evidence="6">
    <location>
        <begin position="1"/>
        <end position="24"/>
    </location>
</feature>
<protein>
    <submittedName>
        <fullName evidence="9">SusD family protein</fullName>
    </submittedName>
</protein>
<dbReference type="Pfam" id="PF07980">
    <property type="entry name" value="SusD_RagB"/>
    <property type="match status" value="1"/>
</dbReference>
<accession>A0A1T5P2F9</accession>
<reference evidence="10" key="1">
    <citation type="submission" date="2017-02" db="EMBL/GenBank/DDBJ databases">
        <authorList>
            <person name="Varghese N."/>
            <person name="Submissions S."/>
        </authorList>
    </citation>
    <scope>NUCLEOTIDE SEQUENCE [LARGE SCALE GENOMIC DNA]</scope>
    <source>
        <strain evidence="10">DSM 18108</strain>
    </source>
</reference>
<dbReference type="SUPFAM" id="SSF48452">
    <property type="entry name" value="TPR-like"/>
    <property type="match status" value="1"/>
</dbReference>
<gene>
    <name evidence="9" type="ORF">SAMN05660461_3541</name>
</gene>
<dbReference type="RefSeq" id="WP_079470804.1">
    <property type="nucleotide sequence ID" value="NZ_FUZZ01000002.1"/>
</dbReference>
<dbReference type="Proteomes" id="UP000190166">
    <property type="component" value="Unassembled WGS sequence"/>
</dbReference>
<keyword evidence="3 6" id="KW-0732">Signal</keyword>
<comment type="subcellular location">
    <subcellularLocation>
        <location evidence="1">Cell outer membrane</location>
    </subcellularLocation>
</comment>
<keyword evidence="4" id="KW-0472">Membrane</keyword>
<dbReference type="GO" id="GO:0009279">
    <property type="term" value="C:cell outer membrane"/>
    <property type="evidence" value="ECO:0007669"/>
    <property type="project" value="UniProtKB-SubCell"/>
</dbReference>
<sequence>MMKSIHRVLLPILFISLMFQTSCSKDFLEIEPKGSRVAKTTLDYEQLMNAVSLQVSYPPSLYMGDEMAAQATYMDAAQIRTQRLFRFEARIYDEDQLPNETWPLTNIYTFNKVINEVMQSEGGTDQQKRAILAEAKVGRALCHLYFLNDFSLPYNAATAATDLGVPLLTKADVTQTTFVRASVQECYDFIIKDLTDALPDLGPLTHRRKFSRLAAEFILGRVYLYMAKFNEASTHVDAAFAELGKAAMPLALYDYNIVLDPDSDNSWFPDFGFGLSNYPLAANNVQVIYNLSMVNFQLQQANTYVFSPETAALYDPADKRLELFSGIEMFNPDKTFPGGMRRYSASLFSGLEIGPSLPDLYLMRSELKARAGDLAGAKSDLEILRSKRMPANIATVPASIAESKEALVRYILDERIREFATSGMRWWDMRRLSVDPVYSNTVKYTHKLYDDAGNVVATYTLSPARFALKFGERMLAANKGLVENE</sequence>
<evidence type="ECO:0000256" key="4">
    <source>
        <dbReference type="ARBA" id="ARBA00023136"/>
    </source>
</evidence>
<evidence type="ECO:0000259" key="7">
    <source>
        <dbReference type="Pfam" id="PF07980"/>
    </source>
</evidence>
<evidence type="ECO:0000256" key="3">
    <source>
        <dbReference type="ARBA" id="ARBA00022729"/>
    </source>
</evidence>
<feature type="domain" description="RagB/SusD" evidence="7">
    <location>
        <begin position="359"/>
        <end position="439"/>
    </location>
</feature>
<name>A0A1T5P2F9_9BACT</name>
<proteinExistence type="inferred from homology"/>
<dbReference type="STRING" id="393003.SAMN05660461_3541"/>